<reference evidence="4" key="1">
    <citation type="journal article" date="2019" name="Int. J. Syst. Evol. Microbiol.">
        <title>The Global Catalogue of Microorganisms (GCM) 10K type strain sequencing project: providing services to taxonomists for standard genome sequencing and annotation.</title>
        <authorList>
            <consortium name="The Broad Institute Genomics Platform"/>
            <consortium name="The Broad Institute Genome Sequencing Center for Infectious Disease"/>
            <person name="Wu L."/>
            <person name="Ma J."/>
        </authorList>
    </citation>
    <scope>NUCLEOTIDE SEQUENCE [LARGE SCALE GENOMIC DNA]</scope>
    <source>
        <strain evidence="4">CGMCC 1.7064</strain>
    </source>
</reference>
<feature type="region of interest" description="Disordered" evidence="1">
    <location>
        <begin position="320"/>
        <end position="498"/>
    </location>
</feature>
<feature type="compositionally biased region" description="Low complexity" evidence="1">
    <location>
        <begin position="447"/>
        <end position="456"/>
    </location>
</feature>
<evidence type="ECO:0008006" key="5">
    <source>
        <dbReference type="Google" id="ProtNLM"/>
    </source>
</evidence>
<feature type="compositionally biased region" description="Low complexity" evidence="1">
    <location>
        <begin position="472"/>
        <end position="484"/>
    </location>
</feature>
<comment type="caution">
    <text evidence="3">The sequence shown here is derived from an EMBL/GenBank/DDBJ whole genome shotgun (WGS) entry which is preliminary data.</text>
</comment>
<accession>A0ABQ2M931</accession>
<evidence type="ECO:0000313" key="4">
    <source>
        <dbReference type="Proteomes" id="UP000642509"/>
    </source>
</evidence>
<keyword evidence="2" id="KW-0472">Membrane</keyword>
<evidence type="ECO:0000256" key="2">
    <source>
        <dbReference type="SAM" id="Phobius"/>
    </source>
</evidence>
<protein>
    <recommendedName>
        <fullName evidence="5">Type IV secretion system protein</fullName>
    </recommendedName>
</protein>
<feature type="compositionally biased region" description="Basic and acidic residues" evidence="1">
    <location>
        <begin position="485"/>
        <end position="498"/>
    </location>
</feature>
<proteinExistence type="predicted"/>
<feature type="compositionally biased region" description="Low complexity" evidence="1">
    <location>
        <begin position="403"/>
        <end position="438"/>
    </location>
</feature>
<feature type="compositionally biased region" description="Low complexity" evidence="1">
    <location>
        <begin position="369"/>
        <end position="394"/>
    </location>
</feature>
<feature type="transmembrane region" description="Helical" evidence="2">
    <location>
        <begin position="288"/>
        <end position="312"/>
    </location>
</feature>
<dbReference type="EMBL" id="BMLQ01000010">
    <property type="protein sequence ID" value="GGO48749.1"/>
    <property type="molecule type" value="Genomic_DNA"/>
</dbReference>
<feature type="transmembrane region" description="Helical" evidence="2">
    <location>
        <begin position="174"/>
        <end position="194"/>
    </location>
</feature>
<feature type="transmembrane region" description="Helical" evidence="2">
    <location>
        <begin position="206"/>
        <end position="226"/>
    </location>
</feature>
<feature type="transmembrane region" description="Helical" evidence="2">
    <location>
        <begin position="63"/>
        <end position="83"/>
    </location>
</feature>
<feature type="transmembrane region" description="Helical" evidence="2">
    <location>
        <begin position="99"/>
        <end position="120"/>
    </location>
</feature>
<organism evidence="3 4">
    <name type="scientific">Citricoccus zhacaiensis</name>
    <dbReference type="NCBI Taxonomy" id="489142"/>
    <lineage>
        <taxon>Bacteria</taxon>
        <taxon>Bacillati</taxon>
        <taxon>Actinomycetota</taxon>
        <taxon>Actinomycetes</taxon>
        <taxon>Micrococcales</taxon>
        <taxon>Micrococcaceae</taxon>
        <taxon>Citricoccus</taxon>
    </lineage>
</organism>
<keyword evidence="2" id="KW-1133">Transmembrane helix</keyword>
<keyword evidence="4" id="KW-1185">Reference proteome</keyword>
<feature type="transmembrane region" description="Helical" evidence="2">
    <location>
        <begin position="247"/>
        <end position="268"/>
    </location>
</feature>
<keyword evidence="2" id="KW-0812">Transmembrane</keyword>
<gene>
    <name evidence="3" type="ORF">GCM10010977_29060</name>
</gene>
<dbReference type="Proteomes" id="UP000642509">
    <property type="component" value="Unassembled WGS sequence"/>
</dbReference>
<sequence length="498" mass="48046">MAGCLPHQVDCWLGDAANSAFGAMVEGLYDGAVEMAKIIGTWWMEVPPPNLDSVGLNLLQQDLSWFVVVFAMIGFFFGLIRLVMTEDVRSSAVNLAKPLFNLVLATGVYMAAVPILLTAGDETARWLLDRSTDGDSSMEMLIPATGAMASNYGVAFVVYLLMLLGSGVNFMFMIFRNLMLVILVAFIAVLAAASGTEGGNQAWRKANGWLIALLLFKPVAAGIYALGFRMMIDGTDLSQTSDLGAGLVDAMTGLLILVLAAFALPGLIKFIVPAAAAGSGGFSGGAALSGAAGVAAGAAVLAGGVGAGAMAARGGAATGSTSAAAVGGGDPSGALSSSGGGPAGGAPSTAEIVSGTSTAAAGADGGSSTGSEAAAGGTSAGGSTSTASGASAEGGSSGGSAAGGNAPSGESSSTAGATQGSSAASGAETTTGDQAGAGSAAGGAPAGAGMTDTAAGGSSGSGRWAEAINRYSQASQAGSQAAEGARVDRAVDDEGDRA</sequence>
<name>A0ABQ2M931_9MICC</name>
<evidence type="ECO:0000313" key="3">
    <source>
        <dbReference type="EMBL" id="GGO48749.1"/>
    </source>
</evidence>
<feature type="transmembrane region" description="Helical" evidence="2">
    <location>
        <begin position="140"/>
        <end position="162"/>
    </location>
</feature>
<evidence type="ECO:0000256" key="1">
    <source>
        <dbReference type="SAM" id="MobiDB-lite"/>
    </source>
</evidence>